<dbReference type="Proteomes" id="UP000094197">
    <property type="component" value="Chromosome 1"/>
</dbReference>
<feature type="region of interest" description="Disordered" evidence="1">
    <location>
        <begin position="658"/>
        <end position="682"/>
    </location>
</feature>
<dbReference type="Pfam" id="PF13785">
    <property type="entry name" value="DUF4178"/>
    <property type="match status" value="1"/>
</dbReference>
<feature type="domain" description="DUF4178" evidence="3">
    <location>
        <begin position="298"/>
        <end position="435"/>
    </location>
</feature>
<dbReference type="AlphaFoldDB" id="A0A1D7V0Q0"/>
<protein>
    <recommendedName>
        <fullName evidence="3">DUF4178 domain-containing protein</fullName>
    </recommendedName>
</protein>
<reference evidence="4 5" key="1">
    <citation type="submission" date="2016-04" db="EMBL/GenBank/DDBJ databases">
        <title>Complete genome seqeunce of Leptospira alstonii serovar Room22.</title>
        <authorList>
            <person name="Nally J.E."/>
            <person name="Bayles D.O."/>
            <person name="Hurley D."/>
            <person name="Fanning S."/>
            <person name="McMahon B.J."/>
            <person name="Arent Z."/>
        </authorList>
    </citation>
    <scope>NUCLEOTIDE SEQUENCE [LARGE SCALE GENOMIC DNA]</scope>
    <source>
        <strain evidence="4 5">GWTS #1</strain>
    </source>
</reference>
<dbReference type="EMBL" id="CP015217">
    <property type="protein sequence ID" value="AOP35406.1"/>
    <property type="molecule type" value="Genomic_DNA"/>
</dbReference>
<name>A0A1D7V0Q0_9LEPT</name>
<evidence type="ECO:0000313" key="5">
    <source>
        <dbReference type="Proteomes" id="UP000094197"/>
    </source>
</evidence>
<dbReference type="OrthoDB" id="228033at2"/>
<evidence type="ECO:0000256" key="2">
    <source>
        <dbReference type="SAM" id="Phobius"/>
    </source>
</evidence>
<feature type="transmembrane region" description="Helical" evidence="2">
    <location>
        <begin position="473"/>
        <end position="490"/>
    </location>
</feature>
<evidence type="ECO:0000313" key="4">
    <source>
        <dbReference type="EMBL" id="AOP35406.1"/>
    </source>
</evidence>
<keyword evidence="5" id="KW-1185">Reference proteome</keyword>
<sequence>MLELSCPNCGAPVPFQSKASIYGVCPNCKTLTVQKNQSLESLGKVGELVPDLSPIQVGTSGKTKDGIQFQVVGRIQQQYSLGTWNEWHAISQDGKSIWLAEAQGQFMITQLRPTSQNEVFPEHDAIRDLETPPDVYFITSKTSKQLLRAGDTLKLDNDLWMIREIGLATCVGGEGELPVGFESGTTSVLLDLANDQGWFATLDYSHTPPLYFRGMIYNFDQIEFINLRDPKTFQGFQKIEEAKAIQCLGCGASLSQRSPDFSKSVACEYCGTVMDTSQDKLKILSKFQEVIKDRIFLPPGTKLTLKGKECEVLGVVKKSVHADGQIFPWTEYLLHFTGGYYWLNETSGHWTVFEPVPFIPRTVIGTYPPKKTFQKEEYRLFNSSNAGTDFAYGEFYYKIHAGDTAELADFIAPPKMLSSEKTQNELFWSIGEYVPVEELKKSIQGDLELPEPEGIGTAQPNPYTKLRKRNVRIAVWLSAIMLVIQIGFCLNSQDKEVFAKEYPYVREPAPGGTTDPSFVTESFQFEGNGRQNVQIKVNVPDLSNHYIYYSLALINTQTDIAYDTGLEVSYYEGVDDGERWTEGDKSADIIIGEVPPGEYYLRVESESDFPRGTGTTAHFTIRRDVDQSYYYLLFLLGIWLPVPYSMFRSFSFEASRNENSDFATGSSDDSDDDDSSYSSSDD</sequence>
<proteinExistence type="predicted"/>
<dbReference type="InterPro" id="IPR025235">
    <property type="entry name" value="DUF4178"/>
</dbReference>
<gene>
    <name evidence="4" type="ORF">A0128_17105</name>
</gene>
<organism evidence="4 5">
    <name type="scientific">Leptospira tipperaryensis</name>
    <dbReference type="NCBI Taxonomy" id="2564040"/>
    <lineage>
        <taxon>Bacteria</taxon>
        <taxon>Pseudomonadati</taxon>
        <taxon>Spirochaetota</taxon>
        <taxon>Spirochaetia</taxon>
        <taxon>Leptospirales</taxon>
        <taxon>Leptospiraceae</taxon>
        <taxon>Leptospira</taxon>
    </lineage>
</organism>
<evidence type="ECO:0000256" key="1">
    <source>
        <dbReference type="SAM" id="MobiDB-lite"/>
    </source>
</evidence>
<dbReference type="KEGG" id="laj:A0128_17105"/>
<evidence type="ECO:0000259" key="3">
    <source>
        <dbReference type="Pfam" id="PF13785"/>
    </source>
</evidence>
<keyword evidence="2" id="KW-1133">Transmembrane helix</keyword>
<keyword evidence="2" id="KW-0472">Membrane</keyword>
<dbReference type="RefSeq" id="WP_069608609.1">
    <property type="nucleotide sequence ID" value="NZ_CP015217.1"/>
</dbReference>
<feature type="compositionally biased region" description="Acidic residues" evidence="1">
    <location>
        <begin position="668"/>
        <end position="682"/>
    </location>
</feature>
<feature type="transmembrane region" description="Helical" evidence="2">
    <location>
        <begin position="629"/>
        <end position="647"/>
    </location>
</feature>
<keyword evidence="2" id="KW-0812">Transmembrane</keyword>
<accession>A0A1D7V0Q0</accession>